<reference evidence="2" key="1">
    <citation type="journal article" date="2017" name="bioRxiv">
        <title>Comparative analysis of the genomes of Stylophora pistillata and Acropora digitifera provides evidence for extensive differences between species of corals.</title>
        <authorList>
            <person name="Voolstra C.R."/>
            <person name="Li Y."/>
            <person name="Liew Y.J."/>
            <person name="Baumgarten S."/>
            <person name="Zoccola D."/>
            <person name="Flot J.-F."/>
            <person name="Tambutte S."/>
            <person name="Allemand D."/>
            <person name="Aranda M."/>
        </authorList>
    </citation>
    <scope>NUCLEOTIDE SEQUENCE [LARGE SCALE GENOMIC DNA]</scope>
</reference>
<dbReference type="OrthoDB" id="5864420at2759"/>
<gene>
    <name evidence="1" type="ORF">AWC38_SpisGene19866</name>
</gene>
<proteinExistence type="predicted"/>
<protein>
    <submittedName>
        <fullName evidence="1">Uncharacterized protein</fullName>
    </submittedName>
</protein>
<accession>A0A2B4RHN4</accession>
<evidence type="ECO:0000313" key="2">
    <source>
        <dbReference type="Proteomes" id="UP000225706"/>
    </source>
</evidence>
<dbReference type="EMBL" id="LSMT01000598">
    <property type="protein sequence ID" value="PFX15898.1"/>
    <property type="molecule type" value="Genomic_DNA"/>
</dbReference>
<organism evidence="1 2">
    <name type="scientific">Stylophora pistillata</name>
    <name type="common">Smooth cauliflower coral</name>
    <dbReference type="NCBI Taxonomy" id="50429"/>
    <lineage>
        <taxon>Eukaryota</taxon>
        <taxon>Metazoa</taxon>
        <taxon>Cnidaria</taxon>
        <taxon>Anthozoa</taxon>
        <taxon>Hexacorallia</taxon>
        <taxon>Scleractinia</taxon>
        <taxon>Astrocoeniina</taxon>
        <taxon>Pocilloporidae</taxon>
        <taxon>Stylophora</taxon>
    </lineage>
</organism>
<sequence>MGKRVGVQCAKMTMSIFTTPRRFLTEIWPKVVSCKNGLADRILFLCQERVRREIKEIEVFSTQLVEERAVKSLGTVYEQIDVEHHQENAIEYTLSAGAREVKQGSTSVRMSVTDEDVKQRILTLLGPYCSSKRVYNSFSSSSRPTPKKTEECMRDLETASLGQVNKLGKSTVFYKTLPNILIHSQHRLGNLNMSLEQYKEKFLKYDDLLTSSQKEAMLDNHPKLQELRQYFISQNVEL</sequence>
<dbReference type="AlphaFoldDB" id="A0A2B4RHN4"/>
<comment type="caution">
    <text evidence="1">The sequence shown here is derived from an EMBL/GenBank/DDBJ whole genome shotgun (WGS) entry which is preliminary data.</text>
</comment>
<name>A0A2B4RHN4_STYPI</name>
<dbReference type="Proteomes" id="UP000225706">
    <property type="component" value="Unassembled WGS sequence"/>
</dbReference>
<keyword evidence="2" id="KW-1185">Reference proteome</keyword>
<evidence type="ECO:0000313" key="1">
    <source>
        <dbReference type="EMBL" id="PFX15898.1"/>
    </source>
</evidence>